<keyword evidence="3" id="KW-0597">Phosphoprotein</keyword>
<dbReference type="Gene3D" id="1.10.10.10">
    <property type="entry name" value="Winged helix-like DNA-binding domain superfamily/Winged helix DNA-binding domain"/>
    <property type="match status" value="1"/>
</dbReference>
<dbReference type="PANTHER" id="PTHR10015:SF332">
    <property type="entry name" value="HEAT STRESS TRANSCRIPTION FACTOR C-1"/>
    <property type="match status" value="1"/>
</dbReference>
<dbReference type="AlphaFoldDB" id="A0A6A1UN95"/>
<sequence>MDANNVIAPFVLKTYQMVNDPSTDALISWGRGNNSFIVIDPLDFSQKILPAYFKHNNFSSFVRQLNTYGFRKVDPDRWEFANEWFLRGQKHLLTNVVRKKHSRNPYTQGKYEDLDEAELVMEIARLKQEQKALDEELEGMNKRLEATERRPEQMMAFLHKVVEDPDILPRMMLQKERTRRLVGEKKRRVMIPSASSSSSIKTEDEEEGTRGVISSSPESTCFEIAKLREQSSPETPTPGWSSQRQVMGPPPTAQEPFGCPAMDSPFLSVPLATTRIGNSMAVYPPTSNISVCGSANGGQISYYTEMAAGVEASPPLPYPFSLFGTGF</sequence>
<dbReference type="GO" id="GO:0005634">
    <property type="term" value="C:nucleus"/>
    <property type="evidence" value="ECO:0007669"/>
    <property type="project" value="UniProtKB-SubCell"/>
</dbReference>
<dbReference type="OrthoDB" id="60033at2759"/>
<feature type="coiled-coil region" evidence="10">
    <location>
        <begin position="116"/>
        <end position="150"/>
    </location>
</feature>
<feature type="domain" description="HSF-type DNA-binding" evidence="12">
    <location>
        <begin position="49"/>
        <end position="73"/>
    </location>
</feature>
<evidence type="ECO:0000256" key="5">
    <source>
        <dbReference type="ARBA" id="ARBA00023016"/>
    </source>
</evidence>
<evidence type="ECO:0000256" key="2">
    <source>
        <dbReference type="ARBA" id="ARBA00011233"/>
    </source>
</evidence>
<dbReference type="PRINTS" id="PR00056">
    <property type="entry name" value="HSFDOMAIN"/>
</dbReference>
<dbReference type="SMART" id="SM00415">
    <property type="entry name" value="HSF"/>
    <property type="match status" value="1"/>
</dbReference>
<evidence type="ECO:0000259" key="12">
    <source>
        <dbReference type="PROSITE" id="PS00434"/>
    </source>
</evidence>
<evidence type="ECO:0000256" key="11">
    <source>
        <dbReference type="SAM" id="MobiDB-lite"/>
    </source>
</evidence>
<proteinExistence type="inferred from homology"/>
<dbReference type="InterPro" id="IPR000232">
    <property type="entry name" value="HSF_DNA-bd"/>
</dbReference>
<evidence type="ECO:0000313" key="13">
    <source>
        <dbReference type="EMBL" id="KAB1200600.1"/>
    </source>
</evidence>
<dbReference type="InterPro" id="IPR036388">
    <property type="entry name" value="WH-like_DNA-bd_sf"/>
</dbReference>
<keyword evidence="7" id="KW-0804">Transcription</keyword>
<feature type="region of interest" description="Disordered" evidence="11">
    <location>
        <begin position="189"/>
        <end position="251"/>
    </location>
</feature>
<evidence type="ECO:0000256" key="1">
    <source>
        <dbReference type="ARBA" id="ARBA00004123"/>
    </source>
</evidence>
<dbReference type="Pfam" id="PF00447">
    <property type="entry name" value="HSF_DNA-bind"/>
    <property type="match status" value="1"/>
</dbReference>
<keyword evidence="8" id="KW-0539">Nucleus</keyword>
<comment type="similarity">
    <text evidence="9">Belongs to the HSF family.</text>
</comment>
<keyword evidence="5" id="KW-0346">Stress response</keyword>
<feature type="compositionally biased region" description="Polar residues" evidence="11">
    <location>
        <begin position="232"/>
        <end position="245"/>
    </location>
</feature>
<evidence type="ECO:0000256" key="9">
    <source>
        <dbReference type="RuleBase" id="RU004020"/>
    </source>
</evidence>
<comment type="subunit">
    <text evidence="2">Homotrimer.</text>
</comment>
<protein>
    <submittedName>
        <fullName evidence="13">Heat stress transcription factor C-1</fullName>
    </submittedName>
</protein>
<dbReference type="GO" id="GO:0000978">
    <property type="term" value="F:RNA polymerase II cis-regulatory region sequence-specific DNA binding"/>
    <property type="evidence" value="ECO:0007669"/>
    <property type="project" value="TreeGrafter"/>
</dbReference>
<reference evidence="13 14" key="1">
    <citation type="journal article" date="2019" name="Plant Biotechnol. J.">
        <title>The red bayberry genome and genetic basis of sex determination.</title>
        <authorList>
            <person name="Jia H.M."/>
            <person name="Jia H.J."/>
            <person name="Cai Q.L."/>
            <person name="Wang Y."/>
            <person name="Zhao H.B."/>
            <person name="Yang W.F."/>
            <person name="Wang G.Y."/>
            <person name="Li Y.H."/>
            <person name="Zhan D.L."/>
            <person name="Shen Y.T."/>
            <person name="Niu Q.F."/>
            <person name="Chang L."/>
            <person name="Qiu J."/>
            <person name="Zhao L."/>
            <person name="Xie H.B."/>
            <person name="Fu W.Y."/>
            <person name="Jin J."/>
            <person name="Li X.W."/>
            <person name="Jiao Y."/>
            <person name="Zhou C.C."/>
            <person name="Tu T."/>
            <person name="Chai C.Y."/>
            <person name="Gao J.L."/>
            <person name="Fan L.J."/>
            <person name="van de Weg E."/>
            <person name="Wang J.Y."/>
            <person name="Gao Z.S."/>
        </authorList>
    </citation>
    <scope>NUCLEOTIDE SEQUENCE [LARGE SCALE GENOMIC DNA]</scope>
    <source>
        <tissue evidence="13">Leaves</tissue>
    </source>
</reference>
<name>A0A6A1UN95_9ROSI</name>
<comment type="caution">
    <text evidence="13">The sequence shown here is derived from an EMBL/GenBank/DDBJ whole genome shotgun (WGS) entry which is preliminary data.</text>
</comment>
<dbReference type="PROSITE" id="PS00434">
    <property type="entry name" value="HSF_DOMAIN"/>
    <property type="match status" value="1"/>
</dbReference>
<dbReference type="FunFam" id="1.10.10.10:FF:000037">
    <property type="entry name" value="Heat stress transcription factor B-4"/>
    <property type="match status" value="1"/>
</dbReference>
<organism evidence="13 14">
    <name type="scientific">Morella rubra</name>
    <name type="common">Chinese bayberry</name>
    <dbReference type="NCBI Taxonomy" id="262757"/>
    <lineage>
        <taxon>Eukaryota</taxon>
        <taxon>Viridiplantae</taxon>
        <taxon>Streptophyta</taxon>
        <taxon>Embryophyta</taxon>
        <taxon>Tracheophyta</taxon>
        <taxon>Spermatophyta</taxon>
        <taxon>Magnoliopsida</taxon>
        <taxon>eudicotyledons</taxon>
        <taxon>Gunneridae</taxon>
        <taxon>Pentapetalae</taxon>
        <taxon>rosids</taxon>
        <taxon>fabids</taxon>
        <taxon>Fagales</taxon>
        <taxon>Myricaceae</taxon>
        <taxon>Morella</taxon>
    </lineage>
</organism>
<dbReference type="GO" id="GO:0034605">
    <property type="term" value="P:cellular response to heat"/>
    <property type="evidence" value="ECO:0007669"/>
    <property type="project" value="TreeGrafter"/>
</dbReference>
<dbReference type="GO" id="GO:0003700">
    <property type="term" value="F:DNA-binding transcription factor activity"/>
    <property type="evidence" value="ECO:0007669"/>
    <property type="project" value="InterPro"/>
</dbReference>
<dbReference type="PANTHER" id="PTHR10015">
    <property type="entry name" value="HEAT SHOCK TRANSCRIPTION FACTOR"/>
    <property type="match status" value="1"/>
</dbReference>
<evidence type="ECO:0000256" key="8">
    <source>
        <dbReference type="ARBA" id="ARBA00023242"/>
    </source>
</evidence>
<dbReference type="Proteomes" id="UP000516437">
    <property type="component" value="Unassembled WGS sequence"/>
</dbReference>
<keyword evidence="6" id="KW-0238">DNA-binding</keyword>
<dbReference type="EMBL" id="RXIC02000145">
    <property type="protein sequence ID" value="KAB1200600.1"/>
    <property type="molecule type" value="Genomic_DNA"/>
</dbReference>
<keyword evidence="14" id="KW-1185">Reference proteome</keyword>
<evidence type="ECO:0000256" key="6">
    <source>
        <dbReference type="ARBA" id="ARBA00023125"/>
    </source>
</evidence>
<evidence type="ECO:0000256" key="3">
    <source>
        <dbReference type="ARBA" id="ARBA00022553"/>
    </source>
</evidence>
<dbReference type="GO" id="GO:0006357">
    <property type="term" value="P:regulation of transcription by RNA polymerase II"/>
    <property type="evidence" value="ECO:0007669"/>
    <property type="project" value="TreeGrafter"/>
</dbReference>
<evidence type="ECO:0000313" key="14">
    <source>
        <dbReference type="Proteomes" id="UP000516437"/>
    </source>
</evidence>
<evidence type="ECO:0000256" key="7">
    <source>
        <dbReference type="ARBA" id="ARBA00023163"/>
    </source>
</evidence>
<dbReference type="SUPFAM" id="SSF46785">
    <property type="entry name" value="Winged helix' DNA-binding domain"/>
    <property type="match status" value="1"/>
</dbReference>
<gene>
    <name evidence="13" type="ORF">CJ030_MR0G006901</name>
</gene>
<evidence type="ECO:0000256" key="4">
    <source>
        <dbReference type="ARBA" id="ARBA00023015"/>
    </source>
</evidence>
<keyword evidence="10" id="KW-0175">Coiled coil</keyword>
<dbReference type="InterPro" id="IPR036390">
    <property type="entry name" value="WH_DNA-bd_sf"/>
</dbReference>
<accession>A0A6A1UN95</accession>
<comment type="subcellular location">
    <subcellularLocation>
        <location evidence="1">Nucleus</location>
    </subcellularLocation>
</comment>
<keyword evidence="4" id="KW-0805">Transcription regulation</keyword>
<evidence type="ECO:0000256" key="10">
    <source>
        <dbReference type="SAM" id="Coils"/>
    </source>
</evidence>